<dbReference type="AlphaFoldDB" id="A0A1F8FLU8"/>
<evidence type="ECO:0000313" key="3">
    <source>
        <dbReference type="Proteomes" id="UP000176581"/>
    </source>
</evidence>
<gene>
    <name evidence="2" type="ORF">A3J47_04325</name>
</gene>
<reference evidence="2 3" key="1">
    <citation type="journal article" date="2016" name="Nat. Commun.">
        <title>Thousands of microbial genomes shed light on interconnected biogeochemical processes in an aquifer system.</title>
        <authorList>
            <person name="Anantharaman K."/>
            <person name="Brown C.T."/>
            <person name="Hug L.A."/>
            <person name="Sharon I."/>
            <person name="Castelle C.J."/>
            <person name="Probst A.J."/>
            <person name="Thomas B.C."/>
            <person name="Singh A."/>
            <person name="Wilkins M.J."/>
            <person name="Karaoz U."/>
            <person name="Brodie E.L."/>
            <person name="Williams K.H."/>
            <person name="Hubbard S.S."/>
            <person name="Banfield J.F."/>
        </authorList>
    </citation>
    <scope>NUCLEOTIDE SEQUENCE [LARGE SCALE GENOMIC DNA]</scope>
</reference>
<evidence type="ECO:0000259" key="1">
    <source>
        <dbReference type="Pfam" id="PF00753"/>
    </source>
</evidence>
<name>A0A1F8FLU8_9BACT</name>
<feature type="domain" description="Metallo-beta-lactamase" evidence="1">
    <location>
        <begin position="42"/>
        <end position="175"/>
    </location>
</feature>
<proteinExistence type="predicted"/>
<dbReference type="GO" id="GO:0004521">
    <property type="term" value="F:RNA endonuclease activity"/>
    <property type="evidence" value="ECO:0007669"/>
    <property type="project" value="TreeGrafter"/>
</dbReference>
<dbReference type="EMBL" id="MGJV01000029">
    <property type="protein sequence ID" value="OGN13991.1"/>
    <property type="molecule type" value="Genomic_DNA"/>
</dbReference>
<sequence length="488" mass="55156">MKSERNWYRQDGEYRMIDDVKVPGFIGGTRHLFHVCGKSIGVDSGVGLDSNGEVKVQYLPDGNNYVGERIDLILETHKHFDHSGSLPSFAWHQKKALMLMSQKTFDGTRVTLENSYHIAIKEEEKVLKMGLPIPKLVFTEEQLDFFYNNPNLRVVDLPWWVDLNKEFGTDEWAGWEIGLHSAGHDVGASSFFIITPDGDRIFLTGDIASHPTVVPGVMLPDEEFLGDFFTGGKVTMITEATNGGLQIAKPRSEINREWDDIVRKTYERGGIVFNPSYAASKGSDRVLKSLHLGLPIVVDGLVRNHMRIELPVDELIKSGKIVFIEEDKNKQEEAWRQRMEYARGERGCVIYIASSATLNQGIASAVAPEILPNEKNTTVFTGHVFDDSVAKTILEIERGRTLKMTKLVKDRVEPIYVNVRCDVHHLDDSSHDYQDGLVERVRLARPETLIVHHCPGKESFDAFAKQIRSLPHPPKKLIWGLNGRKILF</sequence>
<dbReference type="InterPro" id="IPR050698">
    <property type="entry name" value="MBL"/>
</dbReference>
<dbReference type="Pfam" id="PF00753">
    <property type="entry name" value="Lactamase_B"/>
    <property type="match status" value="1"/>
</dbReference>
<dbReference type="PANTHER" id="PTHR11203:SF37">
    <property type="entry name" value="INTEGRATOR COMPLEX SUBUNIT 11"/>
    <property type="match status" value="1"/>
</dbReference>
<dbReference type="PANTHER" id="PTHR11203">
    <property type="entry name" value="CLEAVAGE AND POLYADENYLATION SPECIFICITY FACTOR FAMILY MEMBER"/>
    <property type="match status" value="1"/>
</dbReference>
<dbReference type="SUPFAM" id="SSF56281">
    <property type="entry name" value="Metallo-hydrolase/oxidoreductase"/>
    <property type="match status" value="1"/>
</dbReference>
<organism evidence="2 3">
    <name type="scientific">Candidatus Yanofskybacteria bacterium RIFCSPHIGHO2_02_FULL_43_22</name>
    <dbReference type="NCBI Taxonomy" id="1802681"/>
    <lineage>
        <taxon>Bacteria</taxon>
        <taxon>Candidatus Yanofskyibacteriota</taxon>
    </lineage>
</organism>
<protein>
    <recommendedName>
        <fullName evidence="1">Metallo-beta-lactamase domain-containing protein</fullName>
    </recommendedName>
</protein>
<accession>A0A1F8FLU8</accession>
<comment type="caution">
    <text evidence="2">The sequence shown here is derived from an EMBL/GenBank/DDBJ whole genome shotgun (WGS) entry which is preliminary data.</text>
</comment>
<evidence type="ECO:0000313" key="2">
    <source>
        <dbReference type="EMBL" id="OGN13991.1"/>
    </source>
</evidence>
<dbReference type="Proteomes" id="UP000176581">
    <property type="component" value="Unassembled WGS sequence"/>
</dbReference>
<dbReference type="InterPro" id="IPR001279">
    <property type="entry name" value="Metallo-B-lactamas"/>
</dbReference>
<dbReference type="InterPro" id="IPR036866">
    <property type="entry name" value="RibonucZ/Hydroxyglut_hydro"/>
</dbReference>
<dbReference type="Gene3D" id="3.60.15.10">
    <property type="entry name" value="Ribonuclease Z/Hydroxyacylglutathione hydrolase-like"/>
    <property type="match status" value="1"/>
</dbReference>
<dbReference type="Gene3D" id="3.40.50.10890">
    <property type="match status" value="1"/>
</dbReference>